<evidence type="ECO:0000313" key="1">
    <source>
        <dbReference type="EMBL" id="QJD69185.1"/>
    </source>
</evidence>
<evidence type="ECO:0000313" key="2">
    <source>
        <dbReference type="Proteomes" id="UP000503498"/>
    </source>
</evidence>
<organism evidence="1 2">
    <name type="scientific">Xanthomonas campestris pv. badrii</name>
    <dbReference type="NCBI Taxonomy" id="149696"/>
    <lineage>
        <taxon>Bacteria</taxon>
        <taxon>Pseudomonadati</taxon>
        <taxon>Pseudomonadota</taxon>
        <taxon>Gammaproteobacteria</taxon>
        <taxon>Lysobacterales</taxon>
        <taxon>Lysobacteraceae</taxon>
        <taxon>Xanthomonas</taxon>
    </lineage>
</organism>
<reference evidence="1 2" key="2">
    <citation type="submission" date="2020-04" db="EMBL/GenBank/DDBJ databases">
        <authorList>
            <person name="Fomenkov A."/>
            <person name="Anton B.P."/>
            <person name="Roberts R.J."/>
        </authorList>
    </citation>
    <scope>NUCLEOTIDE SEQUENCE [LARGE SCALE GENOMIC DNA]</scope>
    <source>
        <strain evidence="1 2">NEB122</strain>
    </source>
</reference>
<sequence>MWCSQIAGTHETAVFKALLHDRGAPAQVIDKTISTNVIGTNGSARNHLMQSTVIAGAIATWRAARRMPSSD</sequence>
<proteinExistence type="predicted"/>
<protein>
    <submittedName>
        <fullName evidence="1">Uncharacterized protein</fullName>
    </submittedName>
</protein>
<gene>
    <name evidence="1" type="ORF">HG421_16735</name>
</gene>
<name>A0A7Z2VCX9_XANCA</name>
<dbReference type="EMBL" id="CP051651">
    <property type="protein sequence ID" value="QJD69185.1"/>
    <property type="molecule type" value="Genomic_DNA"/>
</dbReference>
<dbReference type="Proteomes" id="UP000503498">
    <property type="component" value="Chromosome"/>
</dbReference>
<dbReference type="AlphaFoldDB" id="A0A7Z2VCX9"/>
<dbReference type="RefSeq" id="WP_169707344.1">
    <property type="nucleotide sequence ID" value="NZ_CP051651.1"/>
</dbReference>
<reference evidence="1 2" key="1">
    <citation type="submission" date="2020-04" db="EMBL/GenBank/DDBJ databases">
        <title>Genome-Wide Identification of 5-Methylcytosine Sites in Bacterial Genomes By High-Throughput Sequencing of MspJI Restriction Fragments.</title>
        <authorList>
            <person name="Wu V."/>
        </authorList>
    </citation>
    <scope>NUCLEOTIDE SEQUENCE [LARGE SCALE GENOMIC DNA]</scope>
    <source>
        <strain evidence="1 2">NEB122</strain>
    </source>
</reference>
<accession>A0A7Z2VCX9</accession>